<protein>
    <submittedName>
        <fullName evidence="4">Response regulator</fullName>
    </submittedName>
</protein>
<dbReference type="Proteomes" id="UP000296374">
    <property type="component" value="Plasmid unnamed2"/>
</dbReference>
<dbReference type="GO" id="GO:0000160">
    <property type="term" value="P:phosphorelay signal transduction system"/>
    <property type="evidence" value="ECO:0007669"/>
    <property type="project" value="InterPro"/>
</dbReference>
<dbReference type="Pfam" id="PF00072">
    <property type="entry name" value="Response_reg"/>
    <property type="match status" value="1"/>
</dbReference>
<evidence type="ECO:0000313" key="5">
    <source>
        <dbReference type="Proteomes" id="UP000296374"/>
    </source>
</evidence>
<accession>A0A4Y5STQ9</accession>
<dbReference type="Gene3D" id="3.40.50.2300">
    <property type="match status" value="1"/>
</dbReference>
<dbReference type="InterPro" id="IPR001789">
    <property type="entry name" value="Sig_transdc_resp-reg_receiver"/>
</dbReference>
<dbReference type="InterPro" id="IPR050595">
    <property type="entry name" value="Bact_response_regulator"/>
</dbReference>
<dbReference type="KEGG" id="plia:E4191_18660"/>
<dbReference type="SUPFAM" id="SSF52172">
    <property type="entry name" value="CheY-like"/>
    <property type="match status" value="1"/>
</dbReference>
<evidence type="ECO:0000259" key="3">
    <source>
        <dbReference type="PROSITE" id="PS50110"/>
    </source>
</evidence>
<dbReference type="RefSeq" id="WP_139615946.1">
    <property type="nucleotide sequence ID" value="NZ_CP040762.1"/>
</dbReference>
<keyword evidence="4" id="KW-0614">Plasmid</keyword>
<feature type="modified residue" description="4-aspartylphosphate" evidence="2">
    <location>
        <position position="55"/>
    </location>
</feature>
<evidence type="ECO:0000256" key="1">
    <source>
        <dbReference type="ARBA" id="ARBA00022553"/>
    </source>
</evidence>
<dbReference type="AlphaFoldDB" id="A0A4Y5STQ9"/>
<sequence>MTVLKVLVVEDEMLIAMDMEDMLVEMGFKVIGPAPCLEKGTELACRETIDLAVLDINLAGRDSFPIADILRERGIPFIFASGYGAAGLSDDYADTTTLQKPVEFLQLRAAMSSLQ</sequence>
<dbReference type="PROSITE" id="PS50110">
    <property type="entry name" value="RESPONSE_REGULATORY"/>
    <property type="match status" value="1"/>
</dbReference>
<proteinExistence type="predicted"/>
<gene>
    <name evidence="4" type="ORF">E4191_18660</name>
</gene>
<dbReference type="PANTHER" id="PTHR44591">
    <property type="entry name" value="STRESS RESPONSE REGULATOR PROTEIN 1"/>
    <property type="match status" value="1"/>
</dbReference>
<dbReference type="PANTHER" id="PTHR44591:SF24">
    <property type="entry name" value="PROTEIN-GLUTAMATE METHYLESTERASE_PROTEIN-GLUTAMINE GLUTAMINASE 1"/>
    <property type="match status" value="1"/>
</dbReference>
<dbReference type="SMART" id="SM00448">
    <property type="entry name" value="REC"/>
    <property type="match status" value="1"/>
</dbReference>
<feature type="domain" description="Response regulatory" evidence="3">
    <location>
        <begin position="5"/>
        <end position="115"/>
    </location>
</feature>
<name>A0A4Y5STQ9_9RHOB</name>
<geneLocation type="plasmid" evidence="4 5">
    <name>unnamed2</name>
</geneLocation>
<dbReference type="InterPro" id="IPR011006">
    <property type="entry name" value="CheY-like_superfamily"/>
</dbReference>
<keyword evidence="1 2" id="KW-0597">Phosphoprotein</keyword>
<evidence type="ECO:0000256" key="2">
    <source>
        <dbReference type="PROSITE-ProRule" id="PRU00169"/>
    </source>
</evidence>
<organism evidence="4 5">
    <name type="scientific">Paracoccus liaowanqingii</name>
    <dbReference type="NCBI Taxonomy" id="2560053"/>
    <lineage>
        <taxon>Bacteria</taxon>
        <taxon>Pseudomonadati</taxon>
        <taxon>Pseudomonadota</taxon>
        <taxon>Alphaproteobacteria</taxon>
        <taxon>Rhodobacterales</taxon>
        <taxon>Paracoccaceae</taxon>
        <taxon>Paracoccus</taxon>
    </lineage>
</organism>
<dbReference type="EMBL" id="CP040762">
    <property type="protein sequence ID" value="QDA36165.1"/>
    <property type="molecule type" value="Genomic_DNA"/>
</dbReference>
<evidence type="ECO:0000313" key="4">
    <source>
        <dbReference type="EMBL" id="QDA36165.1"/>
    </source>
</evidence>
<reference evidence="5" key="1">
    <citation type="submission" date="2019-05" db="EMBL/GenBank/DDBJ databases">
        <title>Tamlana fucoidanivorans sp. nov., isolated from the surface of algae collected from Fujian province in China.</title>
        <authorList>
            <person name="Li J."/>
        </authorList>
    </citation>
    <scope>NUCLEOTIDE SEQUENCE [LARGE SCALE GENOMIC DNA]</scope>
    <source>
        <strain evidence="5">2251</strain>
        <plasmid evidence="5">unnamed2</plasmid>
    </source>
</reference>